<dbReference type="AlphaFoldDB" id="A0A9X3MVH1"/>
<organism evidence="2 3">
    <name type="scientific">Solirubrobacter ginsenosidimutans</name>
    <dbReference type="NCBI Taxonomy" id="490573"/>
    <lineage>
        <taxon>Bacteria</taxon>
        <taxon>Bacillati</taxon>
        <taxon>Actinomycetota</taxon>
        <taxon>Thermoleophilia</taxon>
        <taxon>Solirubrobacterales</taxon>
        <taxon>Solirubrobacteraceae</taxon>
        <taxon>Solirubrobacter</taxon>
    </lineage>
</organism>
<dbReference type="Pfam" id="PF08241">
    <property type="entry name" value="Methyltransf_11"/>
    <property type="match status" value="1"/>
</dbReference>
<proteinExistence type="predicted"/>
<dbReference type="EMBL" id="JAPDOD010000006">
    <property type="protein sequence ID" value="MDA0160673.1"/>
    <property type="molecule type" value="Genomic_DNA"/>
</dbReference>
<dbReference type="Proteomes" id="UP001149140">
    <property type="component" value="Unassembled WGS sequence"/>
</dbReference>
<evidence type="ECO:0000313" key="2">
    <source>
        <dbReference type="EMBL" id="MDA0160673.1"/>
    </source>
</evidence>
<comment type="caution">
    <text evidence="2">The sequence shown here is derived from an EMBL/GenBank/DDBJ whole genome shotgun (WGS) entry which is preliminary data.</text>
</comment>
<dbReference type="RefSeq" id="WP_270039637.1">
    <property type="nucleotide sequence ID" value="NZ_JAPDOD010000006.1"/>
</dbReference>
<keyword evidence="3" id="KW-1185">Reference proteome</keyword>
<dbReference type="InterPro" id="IPR013216">
    <property type="entry name" value="Methyltransf_11"/>
</dbReference>
<keyword evidence="2" id="KW-0808">Transferase</keyword>
<dbReference type="InterPro" id="IPR029063">
    <property type="entry name" value="SAM-dependent_MTases_sf"/>
</dbReference>
<dbReference type="PANTHER" id="PTHR45036:SF1">
    <property type="entry name" value="METHYLTRANSFERASE LIKE 7A"/>
    <property type="match status" value="1"/>
</dbReference>
<sequence length="197" mass="20955">MAARADRRGAAEHRQRLLRGLAGRVVEVGAGHGGNFAHYPPTVTEVVAVEPEPTLRGLAEAAAKTAAVAVTVIAGLAEDLPFADGEFDAAVVSLVLCSVPDQAKALRELRRVLHAQGELRFYEHVIPRKQPKRALFQMADRSGAWPALAAGCHLSRDTGAAIAAAGFVIERLDRIEFRSAALEPRLPYILGTARPGG</sequence>
<dbReference type="CDD" id="cd02440">
    <property type="entry name" value="AdoMet_MTases"/>
    <property type="match status" value="1"/>
</dbReference>
<keyword evidence="2" id="KW-0489">Methyltransferase</keyword>
<evidence type="ECO:0000259" key="1">
    <source>
        <dbReference type="Pfam" id="PF08241"/>
    </source>
</evidence>
<name>A0A9X3MVH1_9ACTN</name>
<reference evidence="2" key="1">
    <citation type="submission" date="2022-10" db="EMBL/GenBank/DDBJ databases">
        <title>The WGS of Solirubrobacter ginsenosidimutans DSM 21036.</title>
        <authorList>
            <person name="Jiang Z."/>
        </authorList>
    </citation>
    <scope>NUCLEOTIDE SEQUENCE</scope>
    <source>
        <strain evidence="2">DSM 21036</strain>
    </source>
</reference>
<dbReference type="SUPFAM" id="SSF53335">
    <property type="entry name" value="S-adenosyl-L-methionine-dependent methyltransferases"/>
    <property type="match status" value="1"/>
</dbReference>
<dbReference type="InterPro" id="IPR052356">
    <property type="entry name" value="Thiol_S-MT"/>
</dbReference>
<accession>A0A9X3MVH1</accession>
<gene>
    <name evidence="2" type="ORF">OM076_10390</name>
</gene>
<protein>
    <submittedName>
        <fullName evidence="2">Class I SAM-dependent methyltransferase</fullName>
    </submittedName>
</protein>
<dbReference type="PANTHER" id="PTHR45036">
    <property type="entry name" value="METHYLTRANSFERASE LIKE 7B"/>
    <property type="match status" value="1"/>
</dbReference>
<dbReference type="GO" id="GO:0008757">
    <property type="term" value="F:S-adenosylmethionine-dependent methyltransferase activity"/>
    <property type="evidence" value="ECO:0007669"/>
    <property type="project" value="InterPro"/>
</dbReference>
<dbReference type="Gene3D" id="3.40.50.150">
    <property type="entry name" value="Vaccinia Virus protein VP39"/>
    <property type="match status" value="1"/>
</dbReference>
<dbReference type="GO" id="GO:0032259">
    <property type="term" value="P:methylation"/>
    <property type="evidence" value="ECO:0007669"/>
    <property type="project" value="UniProtKB-KW"/>
</dbReference>
<evidence type="ECO:0000313" key="3">
    <source>
        <dbReference type="Proteomes" id="UP001149140"/>
    </source>
</evidence>
<feature type="domain" description="Methyltransferase type 11" evidence="1">
    <location>
        <begin position="26"/>
        <end position="119"/>
    </location>
</feature>